<organism evidence="1 2">
    <name type="scientific">Paraburkholderia silvatlantica</name>
    <dbReference type="NCBI Taxonomy" id="321895"/>
    <lineage>
        <taxon>Bacteria</taxon>
        <taxon>Pseudomonadati</taxon>
        <taxon>Pseudomonadota</taxon>
        <taxon>Betaproteobacteria</taxon>
        <taxon>Burkholderiales</taxon>
        <taxon>Burkholderiaceae</taxon>
        <taxon>Paraburkholderia</taxon>
    </lineage>
</organism>
<sequence length="58" mass="6742">MPCHHLRDMPAIRWKTENLRKFAHAINACDKQRLADQEALLREAFTALDRGDDRGQPI</sequence>
<accession>A0ABR6FGZ4</accession>
<dbReference type="Proteomes" id="UP000533533">
    <property type="component" value="Unassembled WGS sequence"/>
</dbReference>
<dbReference type="EMBL" id="JACHVZ010000003">
    <property type="protein sequence ID" value="MBB2926682.1"/>
    <property type="molecule type" value="Genomic_DNA"/>
</dbReference>
<dbReference type="RefSeq" id="WP_165822724.1">
    <property type="nucleotide sequence ID" value="NZ_JACHVZ010000003.1"/>
</dbReference>
<name>A0ABR6FGZ4_9BURK</name>
<protein>
    <submittedName>
        <fullName evidence="1">Uncharacterized protein</fullName>
    </submittedName>
</protein>
<keyword evidence="2" id="KW-1185">Reference proteome</keyword>
<evidence type="ECO:0000313" key="2">
    <source>
        <dbReference type="Proteomes" id="UP000533533"/>
    </source>
</evidence>
<proteinExistence type="predicted"/>
<evidence type="ECO:0000313" key="1">
    <source>
        <dbReference type="EMBL" id="MBB2926682.1"/>
    </source>
</evidence>
<gene>
    <name evidence="1" type="ORF">FHX59_001091</name>
</gene>
<comment type="caution">
    <text evidence="1">The sequence shown here is derived from an EMBL/GenBank/DDBJ whole genome shotgun (WGS) entry which is preliminary data.</text>
</comment>
<reference evidence="1 2" key="1">
    <citation type="submission" date="2020-08" db="EMBL/GenBank/DDBJ databases">
        <title>Genomic Encyclopedia of Type Strains, Phase IV (KMG-V): Genome sequencing to study the core and pangenomes of soil and plant-associated prokaryotes.</title>
        <authorList>
            <person name="Whitman W."/>
        </authorList>
    </citation>
    <scope>NUCLEOTIDE SEQUENCE [LARGE SCALE GENOMIC DNA]</scope>
    <source>
        <strain evidence="1 2">SRMrh-85</strain>
    </source>
</reference>